<evidence type="ECO:0000313" key="1">
    <source>
        <dbReference type="EMBL" id="VFU08408.1"/>
    </source>
</evidence>
<gene>
    <name evidence="1" type="ORF">MTUNDRAET4_1515</name>
</gene>
<dbReference type="RefSeq" id="WP_134488402.1">
    <property type="nucleotide sequence ID" value="NZ_CP139089.1"/>
</dbReference>
<protein>
    <submittedName>
        <fullName evidence="1">Uncharacterized protein</fullName>
    </submittedName>
</protein>
<evidence type="ECO:0000313" key="2">
    <source>
        <dbReference type="Proteomes" id="UP000294360"/>
    </source>
</evidence>
<accession>A0A4U8YY38</accession>
<dbReference type="EMBL" id="LR536450">
    <property type="protein sequence ID" value="VFU08408.1"/>
    <property type="molecule type" value="Genomic_DNA"/>
</dbReference>
<dbReference type="KEGG" id="mtun:MTUNDRAET4_1515"/>
<name>A0A4U8YY38_METTU</name>
<reference evidence="1 2" key="1">
    <citation type="submission" date="2019-03" db="EMBL/GenBank/DDBJ databases">
        <authorList>
            <person name="Kox A.R. M."/>
        </authorList>
    </citation>
    <scope>NUCLEOTIDE SEQUENCE [LARGE SCALE GENOMIC DNA]</scope>
    <source>
        <strain evidence="1">MTUNDRAET4 annotated genome</strain>
    </source>
</reference>
<proteinExistence type="predicted"/>
<dbReference type="AlphaFoldDB" id="A0A4U8YY38"/>
<organism evidence="1 2">
    <name type="scientific">Methylocella tundrae</name>
    <dbReference type="NCBI Taxonomy" id="227605"/>
    <lineage>
        <taxon>Bacteria</taxon>
        <taxon>Pseudomonadati</taxon>
        <taxon>Pseudomonadota</taxon>
        <taxon>Alphaproteobacteria</taxon>
        <taxon>Hyphomicrobiales</taxon>
        <taxon>Beijerinckiaceae</taxon>
        <taxon>Methylocella</taxon>
    </lineage>
</organism>
<dbReference type="Proteomes" id="UP000294360">
    <property type="component" value="Chromosome"/>
</dbReference>
<dbReference type="OrthoDB" id="9922944at2"/>
<sequence length="184" mass="19966">MSKPFSKPAPPAINSAAPAETAETALARVDAERLAAIAERDALIGRRAALFAGNATDEEIEAVDVAIAHANRTIERRQLALPALRGQAEEARRASTEAEFVAVYDAYKRAQNDFLIAYHTAVETRDRLAALIDAGAATFPGRFLAYAAYPQAEYLTLEHAPLAAFEAEAERALSAESRRRKGEW</sequence>